<protein>
    <submittedName>
        <fullName evidence="1">Uncharacterized protein</fullName>
    </submittedName>
</protein>
<comment type="caution">
    <text evidence="1">The sequence shown here is derived from an EMBL/GenBank/DDBJ whole genome shotgun (WGS) entry which is preliminary data.</text>
</comment>
<reference evidence="1 2" key="1">
    <citation type="journal article" date="2019" name="Commun. Biol.">
        <title>The bagworm genome reveals a unique fibroin gene that provides high tensile strength.</title>
        <authorList>
            <person name="Kono N."/>
            <person name="Nakamura H."/>
            <person name="Ohtoshi R."/>
            <person name="Tomita M."/>
            <person name="Numata K."/>
            <person name="Arakawa K."/>
        </authorList>
    </citation>
    <scope>NUCLEOTIDE SEQUENCE [LARGE SCALE GENOMIC DNA]</scope>
</reference>
<evidence type="ECO:0000313" key="2">
    <source>
        <dbReference type="Proteomes" id="UP000299102"/>
    </source>
</evidence>
<dbReference type="AlphaFoldDB" id="A0A4C1X053"/>
<gene>
    <name evidence="1" type="ORF">EVAR_45806_1</name>
</gene>
<sequence length="144" mass="16187">MHHVSELSTANKMFSWPDAVQEPGGYRNQAMTTSETDNSIIERPVIKDDVLSGKMLKKIKKKAKNSLLGYHQILGLKWYSFFFRLVPPLLRASLHGFAVRVFQAETKSCASVRFEIGVINKLTHKYLVAARGFSSPMLMRGDGA</sequence>
<organism evidence="1 2">
    <name type="scientific">Eumeta variegata</name>
    <name type="common">Bagworm moth</name>
    <name type="synonym">Eumeta japonica</name>
    <dbReference type="NCBI Taxonomy" id="151549"/>
    <lineage>
        <taxon>Eukaryota</taxon>
        <taxon>Metazoa</taxon>
        <taxon>Ecdysozoa</taxon>
        <taxon>Arthropoda</taxon>
        <taxon>Hexapoda</taxon>
        <taxon>Insecta</taxon>
        <taxon>Pterygota</taxon>
        <taxon>Neoptera</taxon>
        <taxon>Endopterygota</taxon>
        <taxon>Lepidoptera</taxon>
        <taxon>Glossata</taxon>
        <taxon>Ditrysia</taxon>
        <taxon>Tineoidea</taxon>
        <taxon>Psychidae</taxon>
        <taxon>Oiketicinae</taxon>
        <taxon>Eumeta</taxon>
    </lineage>
</organism>
<keyword evidence="2" id="KW-1185">Reference proteome</keyword>
<accession>A0A4C1X053</accession>
<evidence type="ECO:0000313" key="1">
    <source>
        <dbReference type="EMBL" id="GBP57051.1"/>
    </source>
</evidence>
<proteinExistence type="predicted"/>
<name>A0A4C1X053_EUMVA</name>
<dbReference type="Proteomes" id="UP000299102">
    <property type="component" value="Unassembled WGS sequence"/>
</dbReference>
<dbReference type="EMBL" id="BGZK01000707">
    <property type="protein sequence ID" value="GBP57051.1"/>
    <property type="molecule type" value="Genomic_DNA"/>
</dbReference>